<accession>A0ACD5Z5I4</accession>
<evidence type="ECO:0000313" key="2">
    <source>
        <dbReference type="Proteomes" id="UP001732700"/>
    </source>
</evidence>
<evidence type="ECO:0000313" key="1">
    <source>
        <dbReference type="EnsemblPlants" id="AVESA.00010b.r2.6CG1092410.1.CDS.1"/>
    </source>
</evidence>
<name>A0ACD5Z5I4_AVESA</name>
<dbReference type="EnsemblPlants" id="AVESA.00010b.r2.6CG1092410.1">
    <property type="protein sequence ID" value="AVESA.00010b.r2.6CG1092410.1.CDS.1"/>
    <property type="gene ID" value="AVESA.00010b.r2.6CG1092410"/>
</dbReference>
<dbReference type="Proteomes" id="UP001732700">
    <property type="component" value="Chromosome 6C"/>
</dbReference>
<reference evidence="1" key="2">
    <citation type="submission" date="2025-09" db="UniProtKB">
        <authorList>
            <consortium name="EnsemblPlants"/>
        </authorList>
    </citation>
    <scope>IDENTIFICATION</scope>
</reference>
<reference evidence="1" key="1">
    <citation type="submission" date="2021-05" db="EMBL/GenBank/DDBJ databases">
        <authorList>
            <person name="Scholz U."/>
            <person name="Mascher M."/>
            <person name="Fiebig A."/>
        </authorList>
    </citation>
    <scope>NUCLEOTIDE SEQUENCE [LARGE SCALE GENOMIC DNA]</scope>
</reference>
<keyword evidence="2" id="KW-1185">Reference proteome</keyword>
<organism evidence="1 2">
    <name type="scientific">Avena sativa</name>
    <name type="common">Oat</name>
    <dbReference type="NCBI Taxonomy" id="4498"/>
    <lineage>
        <taxon>Eukaryota</taxon>
        <taxon>Viridiplantae</taxon>
        <taxon>Streptophyta</taxon>
        <taxon>Embryophyta</taxon>
        <taxon>Tracheophyta</taxon>
        <taxon>Spermatophyta</taxon>
        <taxon>Magnoliopsida</taxon>
        <taxon>Liliopsida</taxon>
        <taxon>Poales</taxon>
        <taxon>Poaceae</taxon>
        <taxon>BOP clade</taxon>
        <taxon>Pooideae</taxon>
        <taxon>Poodae</taxon>
        <taxon>Poeae</taxon>
        <taxon>Poeae Chloroplast Group 1 (Aveneae type)</taxon>
        <taxon>Aveninae</taxon>
        <taxon>Avena</taxon>
    </lineage>
</organism>
<proteinExistence type="predicted"/>
<protein>
    <submittedName>
        <fullName evidence="1">Uncharacterized protein</fullName>
    </submittedName>
</protein>
<sequence>MVARTEELGVRRSSVIFKTALIAICNFTLEKISAKMESMERALGYREAKIAVCKLPSILDLSEAMLAHRVEFLRMEFGLECSCIAHRPAILMYSLEKRLIPRHYVIQILKAKGLVKRDIDLFGVFCSTHKKFVEKYLDR</sequence>